<evidence type="ECO:0000256" key="2">
    <source>
        <dbReference type="ARBA" id="ARBA00023125"/>
    </source>
</evidence>
<protein>
    <submittedName>
        <fullName evidence="5">LacI family transcriptional regulator</fullName>
    </submittedName>
</protein>
<dbReference type="GO" id="GO:0000976">
    <property type="term" value="F:transcription cis-regulatory region binding"/>
    <property type="evidence" value="ECO:0007669"/>
    <property type="project" value="TreeGrafter"/>
</dbReference>
<dbReference type="PANTHER" id="PTHR30146">
    <property type="entry name" value="LACI-RELATED TRANSCRIPTIONAL REPRESSOR"/>
    <property type="match status" value="1"/>
</dbReference>
<dbReference type="InterPro" id="IPR000843">
    <property type="entry name" value="HTH_LacI"/>
</dbReference>
<evidence type="ECO:0000259" key="4">
    <source>
        <dbReference type="PROSITE" id="PS50932"/>
    </source>
</evidence>
<dbReference type="Gene3D" id="1.10.260.40">
    <property type="entry name" value="lambda repressor-like DNA-binding domains"/>
    <property type="match status" value="1"/>
</dbReference>
<dbReference type="CDD" id="cd01392">
    <property type="entry name" value="HTH_LacI"/>
    <property type="match status" value="1"/>
</dbReference>
<evidence type="ECO:0000313" key="5">
    <source>
        <dbReference type="EMBL" id="TLS38848.1"/>
    </source>
</evidence>
<dbReference type="SUPFAM" id="SSF47413">
    <property type="entry name" value="lambda repressor-like DNA-binding domains"/>
    <property type="match status" value="1"/>
</dbReference>
<dbReference type="SUPFAM" id="SSF53822">
    <property type="entry name" value="Periplasmic binding protein-like I"/>
    <property type="match status" value="1"/>
</dbReference>
<evidence type="ECO:0000256" key="3">
    <source>
        <dbReference type="ARBA" id="ARBA00023163"/>
    </source>
</evidence>
<dbReference type="PANTHER" id="PTHR30146:SF136">
    <property type="entry name" value="NTD BIOSYNTHESIS OPERON REGULATOR NTDR"/>
    <property type="match status" value="1"/>
</dbReference>
<dbReference type="Gene3D" id="3.40.50.2300">
    <property type="match status" value="2"/>
</dbReference>
<dbReference type="InterPro" id="IPR028082">
    <property type="entry name" value="Peripla_BP_I"/>
</dbReference>
<gene>
    <name evidence="5" type="ORF">FCL54_00590</name>
</gene>
<name>A0A5R9FB17_9BACL</name>
<organism evidence="5 6">
    <name type="scientific">Exobacillus caeni</name>
    <dbReference type="NCBI Taxonomy" id="2574798"/>
    <lineage>
        <taxon>Bacteria</taxon>
        <taxon>Bacillati</taxon>
        <taxon>Bacillota</taxon>
        <taxon>Bacilli</taxon>
        <taxon>Bacillales</taxon>
        <taxon>Guptibacillaceae</taxon>
        <taxon>Exobacillus</taxon>
    </lineage>
</organism>
<keyword evidence="1" id="KW-0805">Transcription regulation</keyword>
<dbReference type="RefSeq" id="WP_138123187.1">
    <property type="nucleotide sequence ID" value="NZ_SWLG01000001.1"/>
</dbReference>
<dbReference type="GO" id="GO:0003700">
    <property type="term" value="F:DNA-binding transcription factor activity"/>
    <property type="evidence" value="ECO:0007669"/>
    <property type="project" value="TreeGrafter"/>
</dbReference>
<evidence type="ECO:0000313" key="6">
    <source>
        <dbReference type="Proteomes" id="UP000308230"/>
    </source>
</evidence>
<keyword evidence="6" id="KW-1185">Reference proteome</keyword>
<dbReference type="InterPro" id="IPR010982">
    <property type="entry name" value="Lambda_DNA-bd_dom_sf"/>
</dbReference>
<dbReference type="CDD" id="cd06286">
    <property type="entry name" value="PBP1_CcpB-like"/>
    <property type="match status" value="1"/>
</dbReference>
<dbReference type="Pfam" id="PF00532">
    <property type="entry name" value="Peripla_BP_1"/>
    <property type="match status" value="1"/>
</dbReference>
<dbReference type="Pfam" id="PF00356">
    <property type="entry name" value="LacI"/>
    <property type="match status" value="1"/>
</dbReference>
<dbReference type="OrthoDB" id="9798934at2"/>
<keyword evidence="2" id="KW-0238">DNA-binding</keyword>
<dbReference type="EMBL" id="SWLG01000001">
    <property type="protein sequence ID" value="TLS38848.1"/>
    <property type="molecule type" value="Genomic_DNA"/>
</dbReference>
<dbReference type="AlphaFoldDB" id="A0A5R9FB17"/>
<dbReference type="InterPro" id="IPR001761">
    <property type="entry name" value="Peripla_BP/Lac1_sug-bd_dom"/>
</dbReference>
<dbReference type="SMART" id="SM00354">
    <property type="entry name" value="HTH_LACI"/>
    <property type="match status" value="1"/>
</dbReference>
<dbReference type="Proteomes" id="UP000308230">
    <property type="component" value="Unassembled WGS sequence"/>
</dbReference>
<accession>A0A5R9FB17</accession>
<feature type="domain" description="HTH lacI-type" evidence="4">
    <location>
        <begin position="2"/>
        <end position="56"/>
    </location>
</feature>
<dbReference type="PROSITE" id="PS50932">
    <property type="entry name" value="HTH_LACI_2"/>
    <property type="match status" value="1"/>
</dbReference>
<keyword evidence="3" id="KW-0804">Transcription</keyword>
<reference evidence="5 6" key="1">
    <citation type="submission" date="2019-04" db="EMBL/GenBank/DDBJ databases">
        <title>Bacillus caeni sp. nov., a bacterium isolated from mangrove sediment.</title>
        <authorList>
            <person name="Huang H."/>
            <person name="Mo K."/>
            <person name="Hu Y."/>
        </authorList>
    </citation>
    <scope>NUCLEOTIDE SEQUENCE [LARGE SCALE GENOMIC DNA]</scope>
    <source>
        <strain evidence="5 6">HB172195</strain>
    </source>
</reference>
<proteinExistence type="predicted"/>
<evidence type="ECO:0000256" key="1">
    <source>
        <dbReference type="ARBA" id="ARBA00023015"/>
    </source>
</evidence>
<comment type="caution">
    <text evidence="5">The sequence shown here is derived from an EMBL/GenBank/DDBJ whole genome shotgun (WGS) entry which is preliminary data.</text>
</comment>
<sequence length="330" mass="36838">MTTIADVAKYTGLSRATVSRVINNYPHVSEQKRELVRQAMMELGYYPNSAAQSLRNQKTGIVAVLVPRLTNPFFTSIIEGLEVIAEKNNLQLLICQTKASKQKELSFLKLLKTKQVDGLIFTAIENEWSKIEPYVDCGPIILCNEYQDDATVPMIKLDQYNGSYMGTKHLIERGYKKIAFCGGGSESGLSLDRKKGFLAALSEAGIKGEDKWMFPFVYNIGDGKKVMKEILAMDDRPTAVFTSSDEVAAGIIKEAKDNNLTVPEDIAVIGFDDQAIAQIIEPEMTTIYQPSEEIGRVTMEVMIELLNNKAQSKMKMIYELPINLVIRKST</sequence>